<feature type="domain" description="CshA" evidence="7">
    <location>
        <begin position="1159"/>
        <end position="1251"/>
    </location>
</feature>
<feature type="compositionally biased region" description="Pro residues" evidence="4">
    <location>
        <begin position="2094"/>
        <end position="2116"/>
    </location>
</feature>
<dbReference type="Proteomes" id="UP000442535">
    <property type="component" value="Unassembled WGS sequence"/>
</dbReference>
<proteinExistence type="predicted"/>
<keyword evidence="5" id="KW-1133">Transmembrane helix</keyword>
<feature type="domain" description="CshA" evidence="7">
    <location>
        <begin position="1477"/>
        <end position="1598"/>
    </location>
</feature>
<dbReference type="Pfam" id="PF17210">
    <property type="entry name" value="SdrD_B"/>
    <property type="match status" value="1"/>
</dbReference>
<evidence type="ECO:0000256" key="2">
    <source>
        <dbReference type="ARBA" id="ARBA00022525"/>
    </source>
</evidence>
<protein>
    <submittedName>
        <fullName evidence="8">Uncharacterized protein</fullName>
    </submittedName>
</protein>
<feature type="compositionally biased region" description="Polar residues" evidence="4">
    <location>
        <begin position="1729"/>
        <end position="1741"/>
    </location>
</feature>
<feature type="compositionally biased region" description="Low complexity" evidence="4">
    <location>
        <begin position="2084"/>
        <end position="2093"/>
    </location>
</feature>
<keyword evidence="5" id="KW-0812">Transmembrane</keyword>
<feature type="region of interest" description="Disordered" evidence="4">
    <location>
        <begin position="2046"/>
        <end position="2146"/>
    </location>
</feature>
<feature type="compositionally biased region" description="Basic and acidic residues" evidence="4">
    <location>
        <begin position="1973"/>
        <end position="1987"/>
    </location>
</feature>
<feature type="region of interest" description="Disordered" evidence="4">
    <location>
        <begin position="1856"/>
        <end position="1876"/>
    </location>
</feature>
<evidence type="ECO:0000259" key="7">
    <source>
        <dbReference type="Pfam" id="PF19076"/>
    </source>
</evidence>
<dbReference type="SUPFAM" id="SSF117074">
    <property type="entry name" value="Hypothetical protein PA1324"/>
    <property type="match status" value="1"/>
</dbReference>
<feature type="domain" description="CshA" evidence="7">
    <location>
        <begin position="1955"/>
        <end position="2066"/>
    </location>
</feature>
<feature type="domain" description="CshA" evidence="7">
    <location>
        <begin position="1259"/>
        <end position="1362"/>
    </location>
</feature>
<dbReference type="InterPro" id="IPR033764">
    <property type="entry name" value="Sdr_B"/>
</dbReference>
<feature type="domain" description="CshA" evidence="7">
    <location>
        <begin position="1366"/>
        <end position="1471"/>
    </location>
</feature>
<feature type="compositionally biased region" description="Pro residues" evidence="4">
    <location>
        <begin position="1714"/>
        <end position="1725"/>
    </location>
</feature>
<dbReference type="NCBIfam" id="TIGR04225">
    <property type="entry name" value="CshA_fibril_rpt"/>
    <property type="match status" value="7"/>
</dbReference>
<dbReference type="GO" id="GO:0005975">
    <property type="term" value="P:carbohydrate metabolic process"/>
    <property type="evidence" value="ECO:0007669"/>
    <property type="project" value="UniProtKB-ARBA"/>
</dbReference>
<feature type="compositionally biased region" description="Pro residues" evidence="4">
    <location>
        <begin position="2069"/>
        <end position="2078"/>
    </location>
</feature>
<dbReference type="Gene3D" id="2.60.40.10">
    <property type="entry name" value="Immunoglobulins"/>
    <property type="match status" value="1"/>
</dbReference>
<reference evidence="8 9" key="1">
    <citation type="submission" date="2019-08" db="EMBL/GenBank/DDBJ databases">
        <title>In-depth cultivation of the pig gut microbiome towards novel bacterial diversity and tailored functional studies.</title>
        <authorList>
            <person name="Wylensek D."/>
            <person name="Hitch T.C.A."/>
            <person name="Clavel T."/>
        </authorList>
    </citation>
    <scope>NUCLEOTIDE SEQUENCE [LARGE SCALE GENOMIC DNA]</scope>
    <source>
        <strain evidence="8 9">RF-GAM-744-WT-7</strain>
    </source>
</reference>
<feature type="domain" description="CshA" evidence="7">
    <location>
        <begin position="1848"/>
        <end position="1952"/>
    </location>
</feature>
<feature type="compositionally biased region" description="Polar residues" evidence="4">
    <location>
        <begin position="1373"/>
        <end position="1385"/>
    </location>
</feature>
<name>A0A7K0K003_9ACTO</name>
<feature type="domain" description="SD-repeat containing protein B" evidence="6">
    <location>
        <begin position="2145"/>
        <end position="2224"/>
    </location>
</feature>
<keyword evidence="5" id="KW-0472">Membrane</keyword>
<evidence type="ECO:0000256" key="3">
    <source>
        <dbReference type="ARBA" id="ARBA00022729"/>
    </source>
</evidence>
<gene>
    <name evidence="8" type="ORF">FYJ63_00410</name>
</gene>
<feature type="region of interest" description="Disordered" evidence="4">
    <location>
        <begin position="1364"/>
        <end position="1389"/>
    </location>
</feature>
<evidence type="ECO:0000313" key="8">
    <source>
        <dbReference type="EMBL" id="MST48734.1"/>
    </source>
</evidence>
<feature type="domain" description="CshA" evidence="7">
    <location>
        <begin position="1604"/>
        <end position="1710"/>
    </location>
</feature>
<comment type="caution">
    <text evidence="8">The sequence shown here is derived from an EMBL/GenBank/DDBJ whole genome shotgun (WGS) entry which is preliminary data.</text>
</comment>
<keyword evidence="2" id="KW-0964">Secreted</keyword>
<evidence type="ECO:0000256" key="1">
    <source>
        <dbReference type="ARBA" id="ARBA00004613"/>
    </source>
</evidence>
<keyword evidence="9" id="KW-1185">Reference proteome</keyword>
<organism evidence="8 9">
    <name type="scientific">Mobiluncus porci</name>
    <dbReference type="NCBI Taxonomy" id="2652278"/>
    <lineage>
        <taxon>Bacteria</taxon>
        <taxon>Bacillati</taxon>
        <taxon>Actinomycetota</taxon>
        <taxon>Actinomycetes</taxon>
        <taxon>Actinomycetales</taxon>
        <taxon>Actinomycetaceae</taxon>
        <taxon>Mobiluncus</taxon>
    </lineage>
</organism>
<feature type="compositionally biased region" description="Low complexity" evidence="4">
    <location>
        <begin position="1952"/>
        <end position="1965"/>
    </location>
</feature>
<feature type="domain" description="CshA" evidence="7">
    <location>
        <begin position="1725"/>
        <end position="1844"/>
    </location>
</feature>
<dbReference type="RefSeq" id="WP_154542684.1">
    <property type="nucleotide sequence ID" value="NZ_VUMY01000001.1"/>
</dbReference>
<feature type="compositionally biased region" description="Basic and acidic residues" evidence="4">
    <location>
        <begin position="2137"/>
        <end position="2146"/>
    </location>
</feature>
<comment type="subcellular location">
    <subcellularLocation>
        <location evidence="1">Secreted</location>
    </subcellularLocation>
</comment>
<dbReference type="InterPro" id="IPR013783">
    <property type="entry name" value="Ig-like_fold"/>
</dbReference>
<dbReference type="InterPro" id="IPR026395">
    <property type="entry name" value="CshA_fibril"/>
</dbReference>
<evidence type="ECO:0000313" key="9">
    <source>
        <dbReference type="Proteomes" id="UP000442535"/>
    </source>
</evidence>
<dbReference type="GO" id="GO:0005576">
    <property type="term" value="C:extracellular region"/>
    <property type="evidence" value="ECO:0007669"/>
    <property type="project" value="UniProtKB-SubCell"/>
</dbReference>
<feature type="compositionally biased region" description="Polar residues" evidence="4">
    <location>
        <begin position="2046"/>
        <end position="2063"/>
    </location>
</feature>
<sequence>MAFSKMSRPKRYLSLTIGAVFTVFSLLLTSTAVANILPSGGETWVYIFYNSDDTSQNPLATFHVPSGDKLPDPGLPKTYPTGKYFDKWVECGSSTEIVPGSNTASGSGVKKACPVFTETLVITYISEGSVYETAKVTDFSSYQPPFNPVLKIIPDRQFMYWSVDNPDTTPNPARFDFSTLGSGGTNGHLRLFAIPEDRYTLIFDTTPPNSSDRCPTIKPMYIRGDRTLDQEGIRNKTNNPPTCPGYTFLHWVDPNNGSTQVTASTQTAASIDQNGDKKIILKATWQPQEVTYYIRVFTQKPGSANDTVGTTPIDDYEFRDTWKMLGQAGTIFNAADDVKFAKNIDVSVTAPDENAIGQFDAKVTYEGFKFCNTPADAAADDQDLPENTKCKSSTVNRNIASTGKINADGKSVFDIYLDRKVYKAQVYNRQYSNSPWSPLNSGNEYKLLRYGQPSDAYFAYLNTTYPGYRYYRDTSLNSYYTSPFVMPNNDVRMYRVWGNNATFQLRFYEWDASKWDADNPSAINTMLPKVNPDPANPSIRTSASFTSGQCTYMADKTGAGSCQTGNQWVDSTDHVDIEGFTQVQHDKITYDTYTSGAQAVDVNTDSTNPRWRDYMLGGQSNPNFQSTAQCREPIGSYNWICDPGSGGVSDSTHAYIGFMFYNRNAYDVRYVSKRETVATQHYLYQENLKSGGTVNTVNKAITDGATGTSYPASPQKIGEPSVSAATLKATKCTRGTSELTGNFVLQDGDICEFSGVEEIFKGWWRDPNHNQQPQYVTDTDVTMPASNTNLYAKWEKPANSIRVYQDEVRNRGDETTAKYTNIESISDGSFVEGSASELTVRVGDKTVTAHPPANASQFLGWYWIATKKDEQGETTEEMAEYVFGSSGFKIFDSNVLDGNIHDTLDVVLYPRWKYKQLKVVYDMNGGENPPVDKASPYDYLANAKTLIVPLASTSAAKQTTSGVDDLFLGWSPNQNCATTTGCTPIEPGTLENLVPNNGSTDTMTLFAVWKAPEIQTTSLTYHRNCNIADNTSYEKTNLGIRVDIDVMQNDKDDTSGDKTTFSCQSDGQELLFKCWVQDRSATSCDSGFNKDGTQSTIMLDTADETAKNHLYALWAPAVVTHDATTYAMQGQVQLSTDKVNDSAGNDQGLSATEMFSASGGNLPLNFTGATFGLHDPTDTSDPTSTITGELIVGGVATDNTPVAEAGRYSINTSTGVVTFTPNPGFVGNPTPATIVATIDGQQYTARYQPIVKPYNTVGITTTDEQKVTQRSTDKETGDHGMTAAEAFPGVELSGASYWLVDPADSTHKQNVTISGKGTYSVDSSGVVTFTPVDTFTGTSEAITLGVTTTASVDFTTTYTPTVTPVTTSPATSENAPGVTQHSNDSGAGGKTPAQMFSGTDLTSANFWLVDPSDSVHKTSVSVDEGTYTIGADGIVTFTPNPNFTSGTATPVTVGVTNQKGVDWTATYTPKVSPSTEVETKDAVTVGMQGEVQNSNDTGTNPGGTNNGVTPAQMFQSKTPIPLDLSAATFKLKDTDGNLLDSLTPKDSFGNPQGTYTIAGDGVVTFNPVPGFVGTPIPAIVSAAIPGKGTYEAFYRPQVKPYVPQTITTVDEQGITQHSTDNGSGDNGKSAAGAFPDVPLSGATFWLEDPDTHAHTTTVTVPGVGTYSVADTGVVTFVPESDFVGTHTGGVTFGVTTTGGVEVKTTYTPTVTSTTPPPTPPGPPSVTPKAITTTDEQGATQHSTDKETGDHGLTAAEAFPGADLGATPSYWLVKPGDDPNDNSKRVLSVTVPGVGDYSINPTTGEVSFTPERGYVTTPATPAVPVTVGLTTTAGNSYNTTYTPTVTPVTTVNATTIGVQGDAQHSNDKNSGDNGKTPSEMFVGTDLSNAIFWLETDGTRTKTVPGEGTYTVDPATGVVTFEPEPDFTGSARGVTVGVTTRKHTEWKATYIPTVNPTTPATVPATTVGNQGETQHSNDKGSGDNGKTPEEMFPGADLDSDPDAVTYWIDNPGTTEKTVPNVGTFEVDPSTGVVTFIPEDDYIGSTTPVTVGVSDSNGNPFTSTYQPTVNPVAPPPGPPSPGGGSGTPNIPSWTVPTPNPNVSPTPTPTPTPSPTPNGEPAPGDSVDPSVPSVPGSTPKRPIDGDHGAVGELAWHDMNGDGNRDPGEPLLPGVIVQLIDENNRVVSETITGNNGEYIFNAVNPGKYYVLFKAPPGFNFTKYGYDSKADNLGRTEWFEVMRGQYYNLANAGLMNLGLAKTGFNATRFGWLALTFGGLGMLLLAAASRRRESESILIK</sequence>
<keyword evidence="3" id="KW-0732">Signal</keyword>
<evidence type="ECO:0000256" key="4">
    <source>
        <dbReference type="SAM" id="MobiDB-lite"/>
    </source>
</evidence>
<feature type="region of interest" description="Disordered" evidence="4">
    <location>
        <begin position="1952"/>
        <end position="1999"/>
    </location>
</feature>
<dbReference type="EMBL" id="VUMY01000001">
    <property type="protein sequence ID" value="MST48734.1"/>
    <property type="molecule type" value="Genomic_DNA"/>
</dbReference>
<evidence type="ECO:0000256" key="5">
    <source>
        <dbReference type="SAM" id="Phobius"/>
    </source>
</evidence>
<dbReference type="Pfam" id="PF19076">
    <property type="entry name" value="CshA_repeat"/>
    <property type="match status" value="8"/>
</dbReference>
<feature type="transmembrane region" description="Helical" evidence="5">
    <location>
        <begin position="2263"/>
        <end position="2281"/>
    </location>
</feature>
<feature type="region of interest" description="Disordered" evidence="4">
    <location>
        <begin position="1706"/>
        <end position="1749"/>
    </location>
</feature>
<evidence type="ECO:0000259" key="6">
    <source>
        <dbReference type="Pfam" id="PF17210"/>
    </source>
</evidence>
<accession>A0A7K0K003</accession>
<feature type="compositionally biased region" description="Low complexity" evidence="4">
    <location>
        <begin position="2119"/>
        <end position="2133"/>
    </location>
</feature>